<organism evidence="2 3">
    <name type="scientific">Coleophoma crateriformis</name>
    <dbReference type="NCBI Taxonomy" id="565419"/>
    <lineage>
        <taxon>Eukaryota</taxon>
        <taxon>Fungi</taxon>
        <taxon>Dikarya</taxon>
        <taxon>Ascomycota</taxon>
        <taxon>Pezizomycotina</taxon>
        <taxon>Leotiomycetes</taxon>
        <taxon>Helotiales</taxon>
        <taxon>Dermateaceae</taxon>
        <taxon>Coleophoma</taxon>
    </lineage>
</organism>
<feature type="region of interest" description="Disordered" evidence="1">
    <location>
        <begin position="1"/>
        <end position="51"/>
    </location>
</feature>
<gene>
    <name evidence="2" type="ORF">BP5796_07843</name>
</gene>
<keyword evidence="3" id="KW-1185">Reference proteome</keyword>
<dbReference type="Proteomes" id="UP000256328">
    <property type="component" value="Unassembled WGS sequence"/>
</dbReference>
<accession>A0A3D8RCN2</accession>
<feature type="compositionally biased region" description="Polar residues" evidence="1">
    <location>
        <begin position="1"/>
        <end position="11"/>
    </location>
</feature>
<comment type="caution">
    <text evidence="2">The sequence shown here is derived from an EMBL/GenBank/DDBJ whole genome shotgun (WGS) entry which is preliminary data.</text>
</comment>
<dbReference type="Pfam" id="PF10685">
    <property type="entry name" value="KGG"/>
    <property type="match status" value="2"/>
</dbReference>
<dbReference type="AlphaFoldDB" id="A0A3D8RCN2"/>
<evidence type="ECO:0000256" key="1">
    <source>
        <dbReference type="SAM" id="MobiDB-lite"/>
    </source>
</evidence>
<name>A0A3D8RCN2_9HELO</name>
<feature type="compositionally biased region" description="Basic and acidic residues" evidence="1">
    <location>
        <begin position="15"/>
        <end position="25"/>
    </location>
</feature>
<proteinExistence type="predicted"/>
<sequence length="91" mass="9136">MEPTDTYNPGNFANRPHEEVVDAAKKGGHASHGGVEEVAAGNGNSGNVDAAKKGGMEEVAAGNGNPGNFANRPHDEVVDAAKKGGKASAII</sequence>
<protein>
    <recommendedName>
        <fullName evidence="4">Conidiation-specific protein 10</fullName>
    </recommendedName>
</protein>
<reference evidence="2 3" key="1">
    <citation type="journal article" date="2018" name="IMA Fungus">
        <title>IMA Genome-F 9: Draft genome sequence of Annulohypoxylon stygium, Aspergillus mulundensis, Berkeleyomyces basicola (syn. Thielaviopsis basicola), Ceratocystis smalleyi, two Cercospora beticola strains, Coleophoma cylindrospora, Fusarium fracticaudum, Phialophora cf. hyalina, and Morchella septimelata.</title>
        <authorList>
            <person name="Wingfield B.D."/>
            <person name="Bills G.F."/>
            <person name="Dong Y."/>
            <person name="Huang W."/>
            <person name="Nel W.J."/>
            <person name="Swalarsk-Parry B.S."/>
            <person name="Vaghefi N."/>
            <person name="Wilken P.M."/>
            <person name="An Z."/>
            <person name="de Beer Z.W."/>
            <person name="De Vos L."/>
            <person name="Chen L."/>
            <person name="Duong T.A."/>
            <person name="Gao Y."/>
            <person name="Hammerbacher A."/>
            <person name="Kikkert J.R."/>
            <person name="Li Y."/>
            <person name="Li H."/>
            <person name="Li K."/>
            <person name="Li Q."/>
            <person name="Liu X."/>
            <person name="Ma X."/>
            <person name="Naidoo K."/>
            <person name="Pethybridge S.J."/>
            <person name="Sun J."/>
            <person name="Steenkamp E.T."/>
            <person name="van der Nest M.A."/>
            <person name="van Wyk S."/>
            <person name="Wingfield M.J."/>
            <person name="Xiong C."/>
            <person name="Yue Q."/>
            <person name="Zhang X."/>
        </authorList>
    </citation>
    <scope>NUCLEOTIDE SEQUENCE [LARGE SCALE GENOMIC DNA]</scope>
    <source>
        <strain evidence="2 3">BP5796</strain>
    </source>
</reference>
<dbReference type="EMBL" id="PDLN01000011">
    <property type="protein sequence ID" value="RDW71809.1"/>
    <property type="molecule type" value="Genomic_DNA"/>
</dbReference>
<evidence type="ECO:0008006" key="4">
    <source>
        <dbReference type="Google" id="ProtNLM"/>
    </source>
</evidence>
<evidence type="ECO:0000313" key="3">
    <source>
        <dbReference type="Proteomes" id="UP000256328"/>
    </source>
</evidence>
<evidence type="ECO:0000313" key="2">
    <source>
        <dbReference type="EMBL" id="RDW71809.1"/>
    </source>
</evidence>
<dbReference type="InterPro" id="IPR019626">
    <property type="entry name" value="Stress-induced_KGG_rpt"/>
</dbReference>